<dbReference type="Proteomes" id="UP000324832">
    <property type="component" value="Unassembled WGS sequence"/>
</dbReference>
<organism evidence="1 2">
    <name type="scientific">Leptidea sinapis</name>
    <dbReference type="NCBI Taxonomy" id="189913"/>
    <lineage>
        <taxon>Eukaryota</taxon>
        <taxon>Metazoa</taxon>
        <taxon>Ecdysozoa</taxon>
        <taxon>Arthropoda</taxon>
        <taxon>Hexapoda</taxon>
        <taxon>Insecta</taxon>
        <taxon>Pterygota</taxon>
        <taxon>Neoptera</taxon>
        <taxon>Endopterygota</taxon>
        <taxon>Lepidoptera</taxon>
        <taxon>Glossata</taxon>
        <taxon>Ditrysia</taxon>
        <taxon>Papilionoidea</taxon>
        <taxon>Pieridae</taxon>
        <taxon>Dismorphiinae</taxon>
        <taxon>Leptidea</taxon>
    </lineage>
</organism>
<name>A0A5E4Q8Z1_9NEOP</name>
<evidence type="ECO:0000313" key="2">
    <source>
        <dbReference type="Proteomes" id="UP000324832"/>
    </source>
</evidence>
<proteinExistence type="predicted"/>
<accession>A0A5E4Q8Z1</accession>
<sequence length="86" mass="9960">MFLGRGYFAVDFGSKNGTLLNGLRILSMVVCCNLEKPNFCVTFTLVLTPVAIANPDLSWRPKRKRRKWRTLEHVPYKSNTNLSWRD</sequence>
<reference evidence="1 2" key="1">
    <citation type="submission" date="2017-07" db="EMBL/GenBank/DDBJ databases">
        <authorList>
            <person name="Talla V."/>
            <person name="Backstrom N."/>
        </authorList>
    </citation>
    <scope>NUCLEOTIDE SEQUENCE [LARGE SCALE GENOMIC DNA]</scope>
</reference>
<evidence type="ECO:0000313" key="1">
    <source>
        <dbReference type="EMBL" id="VVC94034.1"/>
    </source>
</evidence>
<protein>
    <recommendedName>
        <fullName evidence="3">FHA domain-containing protein</fullName>
    </recommendedName>
</protein>
<dbReference type="AlphaFoldDB" id="A0A5E4Q8Z1"/>
<evidence type="ECO:0008006" key="3">
    <source>
        <dbReference type="Google" id="ProtNLM"/>
    </source>
</evidence>
<dbReference type="EMBL" id="FZQP02001859">
    <property type="protein sequence ID" value="VVC94034.1"/>
    <property type="molecule type" value="Genomic_DNA"/>
</dbReference>
<keyword evidence="2" id="KW-1185">Reference proteome</keyword>
<gene>
    <name evidence="1" type="ORF">LSINAPIS_LOCUS6082</name>
</gene>